<accession>K0AVP1</accession>
<dbReference type="Gene3D" id="3.90.190.20">
    <property type="entry name" value="Mur ligase, C-terminal domain"/>
    <property type="match status" value="1"/>
</dbReference>
<dbReference type="PANTHER" id="PTHR23135:SF4">
    <property type="entry name" value="UDP-N-ACETYLMURAMOYL-L-ALANYL-D-GLUTAMATE--2,6-DIAMINOPIMELATE LIGASE MURE HOMOLOG, CHLOROPLASTIC"/>
    <property type="match status" value="1"/>
</dbReference>
<dbReference type="GO" id="GO:0005524">
    <property type="term" value="F:ATP binding"/>
    <property type="evidence" value="ECO:0007669"/>
    <property type="project" value="InterPro"/>
</dbReference>
<evidence type="ECO:0000256" key="1">
    <source>
        <dbReference type="ARBA" id="ARBA00004752"/>
    </source>
</evidence>
<proteinExistence type="predicted"/>
<dbReference type="SUPFAM" id="SSF53623">
    <property type="entry name" value="MurD-like peptide ligases, catalytic domain"/>
    <property type="match status" value="1"/>
</dbReference>
<dbReference type="Gene3D" id="3.40.1190.10">
    <property type="entry name" value="Mur-like, catalytic domain"/>
    <property type="match status" value="1"/>
</dbReference>
<dbReference type="Pfam" id="PF08245">
    <property type="entry name" value="Mur_ligase_M"/>
    <property type="match status" value="1"/>
</dbReference>
<evidence type="ECO:0000313" key="3">
    <source>
        <dbReference type="EMBL" id="AFS77908.1"/>
    </source>
</evidence>
<dbReference type="PANTHER" id="PTHR23135">
    <property type="entry name" value="MUR LIGASE FAMILY MEMBER"/>
    <property type="match status" value="1"/>
</dbReference>
<evidence type="ECO:0000313" key="4">
    <source>
        <dbReference type="Proteomes" id="UP000006094"/>
    </source>
</evidence>
<dbReference type="EMBL" id="CP003326">
    <property type="protein sequence ID" value="AFS77908.1"/>
    <property type="molecule type" value="Genomic_DNA"/>
</dbReference>
<name>K0AVP1_GOTA9</name>
<dbReference type="InterPro" id="IPR036615">
    <property type="entry name" value="Mur_ligase_C_dom_sf"/>
</dbReference>
<dbReference type="OrthoDB" id="1706403at2"/>
<dbReference type="EC" id="6.3.2.13" evidence="3"/>
<dbReference type="STRING" id="1128398.Curi_c08350"/>
<dbReference type="InterPro" id="IPR013221">
    <property type="entry name" value="Mur_ligase_cen"/>
</dbReference>
<keyword evidence="4" id="KW-1185">Reference proteome</keyword>
<dbReference type="RefSeq" id="WP_014967045.1">
    <property type="nucleotide sequence ID" value="NC_018664.1"/>
</dbReference>
<dbReference type="HOGENOM" id="CLU_705346_0_0_9"/>
<gene>
    <name evidence="3" type="primary">murE1</name>
    <name evidence="3" type="ordered locus">Curi_c08350</name>
</gene>
<dbReference type="KEGG" id="cad:Curi_c08350"/>
<comment type="pathway">
    <text evidence="1">Cell wall biogenesis; peptidoglycan biosynthesis.</text>
</comment>
<reference evidence="3 4" key="1">
    <citation type="journal article" date="2012" name="PLoS ONE">
        <title>The purine-utilizing bacterium Clostridium acidurici 9a: a genome-guided metabolic reconsideration.</title>
        <authorList>
            <person name="Hartwich K."/>
            <person name="Poehlein A."/>
            <person name="Daniel R."/>
        </authorList>
    </citation>
    <scope>NUCLEOTIDE SEQUENCE [LARGE SCALE GENOMIC DNA]</scope>
    <source>
        <strain evidence="4">ATCC 7906 / DSM 604 / BCRC 14475 / CIP 104303 / KCTC 5404 / NCIMB 10678 / 9a</strain>
    </source>
</reference>
<organism evidence="3 4">
    <name type="scientific">Gottschalkia acidurici (strain ATCC 7906 / DSM 604 / BCRC 14475 / CIP 104303 / KCTC 5404 / NCIMB 10678 / 9a)</name>
    <name type="common">Clostridium acidurici</name>
    <dbReference type="NCBI Taxonomy" id="1128398"/>
    <lineage>
        <taxon>Bacteria</taxon>
        <taxon>Bacillati</taxon>
        <taxon>Bacillota</taxon>
        <taxon>Tissierellia</taxon>
        <taxon>Tissierellales</taxon>
        <taxon>Gottschalkiaceae</taxon>
        <taxon>Gottschalkia</taxon>
    </lineage>
</organism>
<keyword evidence="3" id="KW-0436">Ligase</keyword>
<dbReference type="InterPro" id="IPR036565">
    <property type="entry name" value="Mur-like_cat_sf"/>
</dbReference>
<sequence length="391" mass="44490">MKNESNVYRKLDSTKIIGIIGSDDKIITAYILEEILRNAGYRTGLISKSNILVDGKNYIISERDREQFKINNIVKNMKHENIDVIIIEIQSSQIKALCEENLEIDILIHTNTMLDEYKNDRYLEDKIKLISSLEDSKIAIINIDDDNSIRLIEKNKDIIVISYGLNGKSSITASSLSLDKVSKFNLCLQRGITTACGNKIDPLEFPISSNLLGRDSMYNTLAAIGACLYLDISLDTISRTLLNTEGIHRMLKKIYDKEFIVIDCFADSPSNYESALYTIQSLDYNKLIIVNSISDEKSKEVNDKIANIIIEWKDILNLEMVLFASNEDNEKTADYYGKMFKDNNIKCKTYRSLEDSIKEGLNNIKSDDIFLLLGGKDMDNGKEIIRLQKLI</sequence>
<dbReference type="Proteomes" id="UP000006094">
    <property type="component" value="Chromosome"/>
</dbReference>
<dbReference type="AlphaFoldDB" id="K0AVP1"/>
<dbReference type="GO" id="GO:0008765">
    <property type="term" value="F:UDP-N-acetylmuramoylalanyl-D-glutamate-2,6-diaminopimelate ligase activity"/>
    <property type="evidence" value="ECO:0007669"/>
    <property type="project" value="UniProtKB-EC"/>
</dbReference>
<dbReference type="SUPFAM" id="SSF53244">
    <property type="entry name" value="MurD-like peptide ligases, peptide-binding domain"/>
    <property type="match status" value="1"/>
</dbReference>
<evidence type="ECO:0000259" key="2">
    <source>
        <dbReference type="Pfam" id="PF08245"/>
    </source>
</evidence>
<protein>
    <submittedName>
        <fullName evidence="3">UDP-N-acetylmuramoyl-L-alanyl-D-glutamate--2, 6-diaminopimelate ligase MurE</fullName>
        <ecNumber evidence="3">6.3.2.13</ecNumber>
    </submittedName>
</protein>
<dbReference type="eggNOG" id="COG0769">
    <property type="taxonomic scope" value="Bacteria"/>
</dbReference>
<feature type="domain" description="Mur ligase central" evidence="2">
    <location>
        <begin position="26"/>
        <end position="226"/>
    </location>
</feature>